<gene>
    <name evidence="1" type="ORF">M8C21_030617</name>
</gene>
<dbReference type="Proteomes" id="UP001206925">
    <property type="component" value="Unassembled WGS sequence"/>
</dbReference>
<protein>
    <submittedName>
        <fullName evidence="1">Uncharacterized protein</fullName>
    </submittedName>
</protein>
<reference evidence="1" key="1">
    <citation type="submission" date="2022-06" db="EMBL/GenBank/DDBJ databases">
        <title>Uncovering the hologenomic basis of an extraordinary plant invasion.</title>
        <authorList>
            <person name="Bieker V.C."/>
            <person name="Martin M.D."/>
            <person name="Gilbert T."/>
            <person name="Hodgins K."/>
            <person name="Battlay P."/>
            <person name="Petersen B."/>
            <person name="Wilson J."/>
        </authorList>
    </citation>
    <scope>NUCLEOTIDE SEQUENCE</scope>
    <source>
        <strain evidence="1">AA19_3_7</strain>
        <tissue evidence="1">Leaf</tissue>
    </source>
</reference>
<proteinExistence type="predicted"/>
<evidence type="ECO:0000313" key="1">
    <source>
        <dbReference type="EMBL" id="KAI7728068.1"/>
    </source>
</evidence>
<name>A0AAD5G5D5_AMBAR</name>
<comment type="caution">
    <text evidence="1">The sequence shown here is derived from an EMBL/GenBank/DDBJ whole genome shotgun (WGS) entry which is preliminary data.</text>
</comment>
<feature type="non-terminal residue" evidence="1">
    <location>
        <position position="1"/>
    </location>
</feature>
<accession>A0AAD5G5D5</accession>
<dbReference type="AlphaFoldDB" id="A0AAD5G5D5"/>
<evidence type="ECO:0000313" key="2">
    <source>
        <dbReference type="Proteomes" id="UP001206925"/>
    </source>
</evidence>
<keyword evidence="2" id="KW-1185">Reference proteome</keyword>
<dbReference type="EMBL" id="JAMZMK010011274">
    <property type="protein sequence ID" value="KAI7728068.1"/>
    <property type="molecule type" value="Genomic_DNA"/>
</dbReference>
<organism evidence="1 2">
    <name type="scientific">Ambrosia artemisiifolia</name>
    <name type="common">Common ragweed</name>
    <dbReference type="NCBI Taxonomy" id="4212"/>
    <lineage>
        <taxon>Eukaryota</taxon>
        <taxon>Viridiplantae</taxon>
        <taxon>Streptophyta</taxon>
        <taxon>Embryophyta</taxon>
        <taxon>Tracheophyta</taxon>
        <taxon>Spermatophyta</taxon>
        <taxon>Magnoliopsida</taxon>
        <taxon>eudicotyledons</taxon>
        <taxon>Gunneridae</taxon>
        <taxon>Pentapetalae</taxon>
        <taxon>asterids</taxon>
        <taxon>campanulids</taxon>
        <taxon>Asterales</taxon>
        <taxon>Asteraceae</taxon>
        <taxon>Asteroideae</taxon>
        <taxon>Heliantheae alliance</taxon>
        <taxon>Heliantheae</taxon>
        <taxon>Ambrosia</taxon>
    </lineage>
</organism>
<sequence length="79" mass="8369">MAGKKPSSSSASPITIGNCEVVIDANNFTTHSNQNTLQISLSRNSNILISVVEDALGKERNDVRRSSLGENGNILLTGL</sequence>